<gene>
    <name evidence="7" type="ORF">PCAL00307_LOCUS929</name>
</gene>
<dbReference type="InterPro" id="IPR008972">
    <property type="entry name" value="Cupredoxin"/>
</dbReference>
<dbReference type="Pfam" id="PF07731">
    <property type="entry name" value="Cu-oxidase_2"/>
    <property type="match status" value="1"/>
</dbReference>
<dbReference type="Pfam" id="PF07732">
    <property type="entry name" value="Cu-oxidase_3"/>
    <property type="match status" value="1"/>
</dbReference>
<feature type="domain" description="Plastocyanin-like" evidence="5">
    <location>
        <begin position="481"/>
        <end position="584"/>
    </location>
</feature>
<sequence length="586" mass="62959">MADEQKTTTPDRTTYTSLNLGRESVDRHPSQQPETLYSSPAQRAALLRTCGGAAILLGIVISLVASAAMVATAPPPVGTVRFGLPQPQAKRSVAGRLRQRLVVDVGTDNFGVVARRYGATAPAPTLLVEPGDTLTVDLQNKLGPEAPGDALMTGLHRPNTTSLHVHGWHVSPREDDVFTLIAPGSSKKYVYHLPQTHPAGTFWYHAHGHGSSSLQAGWMAGALIVHDKDHRRLPPDVVLLMTQVNLVAGKARNYAWASYASGSKLPVVRGKEVSAGSTDGMALALANKLKAPLNASFFAVNGLRIPTLRPPAKAWVRFRLIQAGTNDVLALHLQDEHACETFVVARDGYTLQDPRGDQLTRESPLVLAPGSRADVYVRCSRKTSLKSAFSDELKAYLGSGSDVYSGSIIKIRPTASQVVTKDTDDVSGEDPRFPSTPDIPSLLAATPDRRATLEMVQRGSIVKDGNGYTDYALDVVQGDGSVKVGDVVEWTIVNMHKGAPGEVVPQDTTHPFHLHTNHFQVVATSHGDGVDYSVGDWRDTITLPTPGNVTIRFRASDFDGPSLAHCHIFSHADLGMLHAFSIQPAA</sequence>
<dbReference type="InterPro" id="IPR011706">
    <property type="entry name" value="Cu-oxidase_C"/>
</dbReference>
<keyword evidence="4" id="KW-1133">Transmembrane helix</keyword>
<accession>A0A7S3ZJT2</accession>
<dbReference type="PANTHER" id="PTHR11709">
    <property type="entry name" value="MULTI-COPPER OXIDASE"/>
    <property type="match status" value="1"/>
</dbReference>
<keyword evidence="4" id="KW-0472">Membrane</keyword>
<dbReference type="AlphaFoldDB" id="A0A7S3ZJT2"/>
<dbReference type="GO" id="GO:0016491">
    <property type="term" value="F:oxidoreductase activity"/>
    <property type="evidence" value="ECO:0007669"/>
    <property type="project" value="UniProtKB-KW"/>
</dbReference>
<evidence type="ECO:0000256" key="4">
    <source>
        <dbReference type="SAM" id="Phobius"/>
    </source>
</evidence>
<dbReference type="Gene3D" id="2.60.40.420">
    <property type="entry name" value="Cupredoxins - blue copper proteins"/>
    <property type="match status" value="3"/>
</dbReference>
<evidence type="ECO:0000256" key="2">
    <source>
        <dbReference type="ARBA" id="ARBA00022723"/>
    </source>
</evidence>
<keyword evidence="2" id="KW-0479">Metal-binding</keyword>
<feature type="domain" description="Plastocyanin-like" evidence="6">
    <location>
        <begin position="120"/>
        <end position="229"/>
    </location>
</feature>
<evidence type="ECO:0000259" key="6">
    <source>
        <dbReference type="Pfam" id="PF07732"/>
    </source>
</evidence>
<evidence type="ECO:0000259" key="5">
    <source>
        <dbReference type="Pfam" id="PF07731"/>
    </source>
</evidence>
<dbReference type="InterPro" id="IPR002355">
    <property type="entry name" value="Cu_oxidase_Cu_BS"/>
</dbReference>
<dbReference type="PROSITE" id="PS00080">
    <property type="entry name" value="MULTICOPPER_OXIDASE2"/>
    <property type="match status" value="1"/>
</dbReference>
<organism evidence="7">
    <name type="scientific">Pelagomonas calceolata</name>
    <dbReference type="NCBI Taxonomy" id="35677"/>
    <lineage>
        <taxon>Eukaryota</taxon>
        <taxon>Sar</taxon>
        <taxon>Stramenopiles</taxon>
        <taxon>Ochrophyta</taxon>
        <taxon>Pelagophyceae</taxon>
        <taxon>Pelagomonadales</taxon>
        <taxon>Pelagomonadaceae</taxon>
        <taxon>Pelagomonas</taxon>
    </lineage>
</organism>
<dbReference type="PANTHER" id="PTHR11709:SF518">
    <property type="entry name" value="MULTICOPPER OXIDASE"/>
    <property type="match status" value="1"/>
</dbReference>
<reference evidence="7" key="1">
    <citation type="submission" date="2021-01" db="EMBL/GenBank/DDBJ databases">
        <authorList>
            <person name="Corre E."/>
            <person name="Pelletier E."/>
            <person name="Niang G."/>
            <person name="Scheremetjew M."/>
            <person name="Finn R."/>
            <person name="Kale V."/>
            <person name="Holt S."/>
            <person name="Cochrane G."/>
            <person name="Meng A."/>
            <person name="Brown T."/>
            <person name="Cohen L."/>
        </authorList>
    </citation>
    <scope>NUCLEOTIDE SEQUENCE</scope>
    <source>
        <strain evidence="7">CCMP1756</strain>
    </source>
</reference>
<keyword evidence="3" id="KW-0560">Oxidoreductase</keyword>
<evidence type="ECO:0000313" key="7">
    <source>
        <dbReference type="EMBL" id="CAE0685495.1"/>
    </source>
</evidence>
<evidence type="ECO:0008006" key="8">
    <source>
        <dbReference type="Google" id="ProtNLM"/>
    </source>
</evidence>
<feature type="transmembrane region" description="Helical" evidence="4">
    <location>
        <begin position="45"/>
        <end position="71"/>
    </location>
</feature>
<dbReference type="InterPro" id="IPR011707">
    <property type="entry name" value="Cu-oxidase-like_N"/>
</dbReference>
<evidence type="ECO:0000256" key="3">
    <source>
        <dbReference type="ARBA" id="ARBA00023002"/>
    </source>
</evidence>
<keyword evidence="4" id="KW-0812">Transmembrane</keyword>
<proteinExistence type="inferred from homology"/>
<dbReference type="GO" id="GO:0005507">
    <property type="term" value="F:copper ion binding"/>
    <property type="evidence" value="ECO:0007669"/>
    <property type="project" value="InterPro"/>
</dbReference>
<comment type="similarity">
    <text evidence="1">Belongs to the multicopper oxidase family.</text>
</comment>
<dbReference type="InterPro" id="IPR045087">
    <property type="entry name" value="Cu-oxidase_fam"/>
</dbReference>
<name>A0A7S3ZJT2_9STRA</name>
<protein>
    <recommendedName>
        <fullName evidence="8">Plastocyanin-like domain-containing protein</fullName>
    </recommendedName>
</protein>
<dbReference type="EMBL" id="HBIW01001083">
    <property type="protein sequence ID" value="CAE0685495.1"/>
    <property type="molecule type" value="Transcribed_RNA"/>
</dbReference>
<evidence type="ECO:0000256" key="1">
    <source>
        <dbReference type="ARBA" id="ARBA00010609"/>
    </source>
</evidence>
<dbReference type="SUPFAM" id="SSF49503">
    <property type="entry name" value="Cupredoxins"/>
    <property type="match status" value="3"/>
</dbReference>
<dbReference type="CDD" id="cd04207">
    <property type="entry name" value="CuRO_3_LCC_like"/>
    <property type="match status" value="1"/>
</dbReference>
<dbReference type="CDD" id="cd13853">
    <property type="entry name" value="CuRO_1_Tth-MCO_like"/>
    <property type="match status" value="1"/>
</dbReference>